<dbReference type="PANTHER" id="PTHR30429">
    <property type="entry name" value="D-METHIONINE-BINDING LIPOPROTEIN METQ"/>
    <property type="match status" value="1"/>
</dbReference>
<feature type="chain" id="PRO_5012779514" evidence="7">
    <location>
        <begin position="19"/>
        <end position="291"/>
    </location>
</feature>
<dbReference type="PANTHER" id="PTHR30429:SF3">
    <property type="entry name" value="LIPOPROTEIN"/>
    <property type="match status" value="1"/>
</dbReference>
<protein>
    <submittedName>
        <fullName evidence="8">NLPA lipoprotein</fullName>
    </submittedName>
</protein>
<gene>
    <name evidence="8" type="ORF">B9T28_07465</name>
</gene>
<dbReference type="STRING" id="1977882.B9T28_07465"/>
<dbReference type="RefSeq" id="WP_086203364.1">
    <property type="nucleotide sequence ID" value="NZ_NEGB01000003.1"/>
</dbReference>
<name>A0A1Y3CJH7_9GAMM</name>
<dbReference type="SUPFAM" id="SSF53850">
    <property type="entry name" value="Periplasmic binding protein-like II"/>
    <property type="match status" value="1"/>
</dbReference>
<comment type="caution">
    <text evidence="8">The sequence shown here is derived from an EMBL/GenBank/DDBJ whole genome shotgun (WGS) entry which is preliminary data.</text>
</comment>
<evidence type="ECO:0000313" key="8">
    <source>
        <dbReference type="EMBL" id="OTG66024.1"/>
    </source>
</evidence>
<reference evidence="8 9" key="1">
    <citation type="submission" date="2017-04" db="EMBL/GenBank/DDBJ databases">
        <title>High diversity of culturable Acinetobacter species in natural soil and water ecosystems.</title>
        <authorList>
            <person name="Nemec A."/>
            <person name="Radolfova-Krizova L."/>
        </authorList>
    </citation>
    <scope>NUCLEOTIDE SEQUENCE [LARGE SCALE GENOMIC DNA]</scope>
    <source>
        <strain evidence="8 9">ANC 4999</strain>
    </source>
</reference>
<evidence type="ECO:0000256" key="1">
    <source>
        <dbReference type="ARBA" id="ARBA00004635"/>
    </source>
</evidence>
<evidence type="ECO:0000313" key="9">
    <source>
        <dbReference type="Proteomes" id="UP000242765"/>
    </source>
</evidence>
<evidence type="ECO:0000256" key="5">
    <source>
        <dbReference type="ARBA" id="ARBA00023139"/>
    </source>
</evidence>
<dbReference type="PROSITE" id="PS51257">
    <property type="entry name" value="PROKAR_LIPOPROTEIN"/>
    <property type="match status" value="1"/>
</dbReference>
<dbReference type="Gene3D" id="3.40.190.10">
    <property type="entry name" value="Periplasmic binding protein-like II"/>
    <property type="match status" value="2"/>
</dbReference>
<dbReference type="EMBL" id="NEGB01000003">
    <property type="protein sequence ID" value="OTG66024.1"/>
    <property type="molecule type" value="Genomic_DNA"/>
</dbReference>
<evidence type="ECO:0000256" key="3">
    <source>
        <dbReference type="ARBA" id="ARBA00022729"/>
    </source>
</evidence>
<proteinExistence type="inferred from homology"/>
<keyword evidence="6 8" id="KW-0449">Lipoprotein</keyword>
<dbReference type="GO" id="GO:0016020">
    <property type="term" value="C:membrane"/>
    <property type="evidence" value="ECO:0007669"/>
    <property type="project" value="UniProtKB-SubCell"/>
</dbReference>
<sequence>MKKLISILLSTSVLTLSACSKQEAPKTEPAKDTTSGELTKVTLASSGSDTDIWNYIATLPETKQAGIDLKVQNFTDYVSMNTAVANKEIDANAFQSYAYMIAYNTNNKDKIAPLATTYLEPMGIYSTKYKRVEEFPQGASIAIPNDAANEARALLLLQSAGLIKLKVDFDPAKGLPSDIIENTKKLDIKPVQMATAVRVKSEVDAIVLGNVLAMEGGLNVLKDSIFHEPTDQSTKLNVNIIAVAESRKDDPTLQKLGTLYHSAAVGKYVQEHFGGTKVDVNKPVSYLTESK</sequence>
<evidence type="ECO:0000256" key="2">
    <source>
        <dbReference type="ARBA" id="ARBA00008973"/>
    </source>
</evidence>
<comment type="subcellular location">
    <subcellularLocation>
        <location evidence="1">Membrane</location>
        <topology evidence="1">Lipid-anchor</topology>
    </subcellularLocation>
</comment>
<keyword evidence="4" id="KW-0472">Membrane</keyword>
<feature type="signal peptide" evidence="7">
    <location>
        <begin position="1"/>
        <end position="18"/>
    </location>
</feature>
<organism evidence="8 9">
    <name type="scientific">Acinetobacter silvestris</name>
    <dbReference type="NCBI Taxonomy" id="1977882"/>
    <lineage>
        <taxon>Bacteria</taxon>
        <taxon>Pseudomonadati</taxon>
        <taxon>Pseudomonadota</taxon>
        <taxon>Gammaproteobacteria</taxon>
        <taxon>Moraxellales</taxon>
        <taxon>Moraxellaceae</taxon>
        <taxon>Acinetobacter</taxon>
    </lineage>
</organism>
<evidence type="ECO:0000256" key="7">
    <source>
        <dbReference type="SAM" id="SignalP"/>
    </source>
</evidence>
<dbReference type="Proteomes" id="UP000242765">
    <property type="component" value="Unassembled WGS sequence"/>
</dbReference>
<dbReference type="InterPro" id="IPR004872">
    <property type="entry name" value="Lipoprotein_NlpA"/>
</dbReference>
<keyword evidence="3 7" id="KW-0732">Signal</keyword>
<keyword evidence="5" id="KW-0564">Palmitate</keyword>
<dbReference type="Pfam" id="PF03180">
    <property type="entry name" value="Lipoprotein_9"/>
    <property type="match status" value="1"/>
</dbReference>
<evidence type="ECO:0000256" key="6">
    <source>
        <dbReference type="ARBA" id="ARBA00023288"/>
    </source>
</evidence>
<comment type="similarity">
    <text evidence="2">Belongs to the NlpA lipoprotein family.</text>
</comment>
<dbReference type="AlphaFoldDB" id="A0A1Y3CJH7"/>
<dbReference type="OrthoDB" id="9812878at2"/>
<keyword evidence="9" id="KW-1185">Reference proteome</keyword>
<accession>A0A1Y3CJH7</accession>
<evidence type="ECO:0000256" key="4">
    <source>
        <dbReference type="ARBA" id="ARBA00023136"/>
    </source>
</evidence>